<dbReference type="SUPFAM" id="SSF53271">
    <property type="entry name" value="PRTase-like"/>
    <property type="match status" value="1"/>
</dbReference>
<keyword evidence="2" id="KW-0808">Transferase</keyword>
<evidence type="ECO:0000259" key="1">
    <source>
        <dbReference type="Pfam" id="PF00156"/>
    </source>
</evidence>
<keyword evidence="3" id="KW-1185">Reference proteome</keyword>
<dbReference type="InParanoid" id="A0A0D2UMS5"/>
<accession>A0A0D2UMS5</accession>
<dbReference type="GO" id="GO:0005829">
    <property type="term" value="C:cytosol"/>
    <property type="evidence" value="ECO:0007669"/>
    <property type="project" value="TreeGrafter"/>
</dbReference>
<sequence>MSAKPHCIDIPDTNQGLALDLFTIPHHYKDAVSSVLISHGQILDRVEKLAQDITRDVGQKHLIAICVLKGGHQFFADLLLHMKKFNSREGSAPLSIDFIRVKSYHNDQSTGTVTITGGDLESIRGKEVLIVEDIIDTGKTMTMLLKELEKYEPAKVRVASLLVKRTHLSNGYVPDYVGFSIPDKLATLWTISFMPLLHAHTRFPTLLFAPYHRHTEWFRDLDHICIISDVGKTKYAA</sequence>
<evidence type="ECO:0000313" key="2">
    <source>
        <dbReference type="EMBL" id="KJE96341.1"/>
    </source>
</evidence>
<dbReference type="CDD" id="cd06223">
    <property type="entry name" value="PRTases_typeI"/>
    <property type="match status" value="1"/>
</dbReference>
<dbReference type="InterPro" id="IPR029057">
    <property type="entry name" value="PRTase-like"/>
</dbReference>
<evidence type="ECO:0000313" key="3">
    <source>
        <dbReference type="Proteomes" id="UP000008743"/>
    </source>
</evidence>
<dbReference type="InterPro" id="IPR050408">
    <property type="entry name" value="HGPRT"/>
</dbReference>
<dbReference type="PhylomeDB" id="A0A0D2UMS5"/>
<keyword evidence="2" id="KW-0328">Glycosyltransferase</keyword>
<dbReference type="GO" id="GO:0006178">
    <property type="term" value="P:guanine salvage"/>
    <property type="evidence" value="ECO:0007669"/>
    <property type="project" value="TreeGrafter"/>
</dbReference>
<dbReference type="Proteomes" id="UP000008743">
    <property type="component" value="Unassembled WGS sequence"/>
</dbReference>
<dbReference type="OMA" id="MQWRVAP"/>
<gene>
    <name evidence="2" type="ORF">CAOG_006681</name>
</gene>
<dbReference type="InterPro" id="IPR000836">
    <property type="entry name" value="PRTase_dom"/>
</dbReference>
<dbReference type="AlphaFoldDB" id="A0A0D2UMS5"/>
<dbReference type="Gene3D" id="3.40.50.2020">
    <property type="match status" value="1"/>
</dbReference>
<dbReference type="EMBL" id="KE346371">
    <property type="protein sequence ID" value="KJE96341.1"/>
    <property type="molecule type" value="Genomic_DNA"/>
</dbReference>
<protein>
    <submittedName>
        <fullName evidence="2">Hypoxanthine phosphoribosyltransferase</fullName>
    </submittedName>
</protein>
<dbReference type="GO" id="GO:0000287">
    <property type="term" value="F:magnesium ion binding"/>
    <property type="evidence" value="ECO:0007669"/>
    <property type="project" value="TreeGrafter"/>
</dbReference>
<organism evidence="2 3">
    <name type="scientific">Capsaspora owczarzaki (strain ATCC 30864)</name>
    <dbReference type="NCBI Taxonomy" id="595528"/>
    <lineage>
        <taxon>Eukaryota</taxon>
        <taxon>Filasterea</taxon>
        <taxon>Capsaspora</taxon>
    </lineage>
</organism>
<dbReference type="PANTHER" id="PTHR43340">
    <property type="entry name" value="HYPOXANTHINE-GUANINE PHOSPHORIBOSYLTRANSFERASE"/>
    <property type="match status" value="1"/>
</dbReference>
<dbReference type="GO" id="GO:0032264">
    <property type="term" value="P:IMP salvage"/>
    <property type="evidence" value="ECO:0007669"/>
    <property type="project" value="TreeGrafter"/>
</dbReference>
<feature type="domain" description="Phosphoribosyltransferase" evidence="1">
    <location>
        <begin position="39"/>
        <end position="182"/>
    </location>
</feature>
<proteinExistence type="predicted"/>
<dbReference type="PANTHER" id="PTHR43340:SF1">
    <property type="entry name" value="HYPOXANTHINE PHOSPHORIBOSYLTRANSFERASE"/>
    <property type="match status" value="1"/>
</dbReference>
<dbReference type="GO" id="GO:0032263">
    <property type="term" value="P:GMP salvage"/>
    <property type="evidence" value="ECO:0007669"/>
    <property type="project" value="TreeGrafter"/>
</dbReference>
<dbReference type="GO" id="GO:0046100">
    <property type="term" value="P:hypoxanthine metabolic process"/>
    <property type="evidence" value="ECO:0007669"/>
    <property type="project" value="TreeGrafter"/>
</dbReference>
<dbReference type="OrthoDB" id="9449045at2759"/>
<dbReference type="STRING" id="595528.A0A0D2UMS5"/>
<reference evidence="3" key="1">
    <citation type="submission" date="2011-02" db="EMBL/GenBank/DDBJ databases">
        <title>The Genome Sequence of Capsaspora owczarzaki ATCC 30864.</title>
        <authorList>
            <person name="Russ C."/>
            <person name="Cuomo C."/>
            <person name="Burger G."/>
            <person name="Gray M.W."/>
            <person name="Holland P.W.H."/>
            <person name="King N."/>
            <person name="Lang F.B.F."/>
            <person name="Roger A.J."/>
            <person name="Ruiz-Trillo I."/>
            <person name="Young S.K."/>
            <person name="Zeng Q."/>
            <person name="Gargeya S."/>
            <person name="Alvarado L."/>
            <person name="Berlin A."/>
            <person name="Chapman S.B."/>
            <person name="Chen Z."/>
            <person name="Freedman E."/>
            <person name="Gellesch M."/>
            <person name="Goldberg J."/>
            <person name="Griggs A."/>
            <person name="Gujja S."/>
            <person name="Heilman E."/>
            <person name="Heiman D."/>
            <person name="Howarth C."/>
            <person name="Mehta T."/>
            <person name="Neiman D."/>
            <person name="Pearson M."/>
            <person name="Roberts A."/>
            <person name="Saif S."/>
            <person name="Shea T."/>
            <person name="Shenoy N."/>
            <person name="Sisk P."/>
            <person name="Stolte C."/>
            <person name="Sykes S."/>
            <person name="White J."/>
            <person name="Yandava C."/>
            <person name="Haas B."/>
            <person name="Nusbaum C."/>
            <person name="Birren B."/>
        </authorList>
    </citation>
    <scope>NUCLEOTIDE SEQUENCE</scope>
    <source>
        <strain evidence="3">ATCC 30864</strain>
    </source>
</reference>
<dbReference type="GO" id="GO:0004422">
    <property type="term" value="F:hypoxanthine phosphoribosyltransferase activity"/>
    <property type="evidence" value="ECO:0007669"/>
    <property type="project" value="TreeGrafter"/>
</dbReference>
<dbReference type="eggNOG" id="KOG3367">
    <property type="taxonomic scope" value="Eukaryota"/>
</dbReference>
<name>A0A0D2UMS5_CAPO3</name>
<dbReference type="Pfam" id="PF00156">
    <property type="entry name" value="Pribosyltran"/>
    <property type="match status" value="1"/>
</dbReference>